<keyword evidence="3" id="KW-1185">Reference proteome</keyword>
<dbReference type="PANTHER" id="PTHR35702:SF1">
    <property type="entry name" value="EXPRESSED PROTEIN"/>
    <property type="match status" value="1"/>
</dbReference>
<gene>
    <name evidence="2" type="ORF">LSALG_LOCUS42826</name>
</gene>
<reference evidence="2" key="1">
    <citation type="submission" date="2023-04" db="EMBL/GenBank/DDBJ databases">
        <authorList>
            <person name="Vijverberg K."/>
            <person name="Xiong W."/>
            <person name="Schranz E."/>
        </authorList>
    </citation>
    <scope>NUCLEOTIDE SEQUENCE</scope>
</reference>
<dbReference type="EMBL" id="OX465085">
    <property type="protein sequence ID" value="CAI9304452.1"/>
    <property type="molecule type" value="Genomic_DNA"/>
</dbReference>
<feature type="chain" id="PRO_5041215470" evidence="1">
    <location>
        <begin position="25"/>
        <end position="205"/>
    </location>
</feature>
<evidence type="ECO:0000256" key="1">
    <source>
        <dbReference type="SAM" id="SignalP"/>
    </source>
</evidence>
<protein>
    <submittedName>
        <fullName evidence="2">Uncharacterized protein</fullName>
    </submittedName>
</protein>
<dbReference type="Proteomes" id="UP001177003">
    <property type="component" value="Chromosome 9"/>
</dbReference>
<sequence>MDFKRKFKFLGFFVGFMFLRFIVSGKCKGMVGEKASTPSGGYSIFDCLDGGSGTLVCGVKESVKLYTNNIRTAHVELARSKAVESSLADALSQGIESKAAATQAKKAGDKAAKLAMRKADRILGPFVSSAWDLLETLYYQGIGTEGFLRGAGTLSGTYYVGFLGEERFGRFGYLIGSQFGSWIGGKIGLMAYDVVNGMRCLLHIG</sequence>
<evidence type="ECO:0000313" key="2">
    <source>
        <dbReference type="EMBL" id="CAI9304452.1"/>
    </source>
</evidence>
<accession>A0AA36EQD6</accession>
<feature type="signal peptide" evidence="1">
    <location>
        <begin position="1"/>
        <end position="24"/>
    </location>
</feature>
<proteinExistence type="predicted"/>
<dbReference type="PANTHER" id="PTHR35702">
    <property type="entry name" value="EXPRESSED PROTEIN"/>
    <property type="match status" value="1"/>
</dbReference>
<name>A0AA36EQD6_LACSI</name>
<organism evidence="2 3">
    <name type="scientific">Lactuca saligna</name>
    <name type="common">Willowleaf lettuce</name>
    <dbReference type="NCBI Taxonomy" id="75948"/>
    <lineage>
        <taxon>Eukaryota</taxon>
        <taxon>Viridiplantae</taxon>
        <taxon>Streptophyta</taxon>
        <taxon>Embryophyta</taxon>
        <taxon>Tracheophyta</taxon>
        <taxon>Spermatophyta</taxon>
        <taxon>Magnoliopsida</taxon>
        <taxon>eudicotyledons</taxon>
        <taxon>Gunneridae</taxon>
        <taxon>Pentapetalae</taxon>
        <taxon>asterids</taxon>
        <taxon>campanulids</taxon>
        <taxon>Asterales</taxon>
        <taxon>Asteraceae</taxon>
        <taxon>Cichorioideae</taxon>
        <taxon>Cichorieae</taxon>
        <taxon>Lactucinae</taxon>
        <taxon>Lactuca</taxon>
    </lineage>
</organism>
<dbReference type="AlphaFoldDB" id="A0AA36EQD6"/>
<keyword evidence="1" id="KW-0732">Signal</keyword>
<evidence type="ECO:0000313" key="3">
    <source>
        <dbReference type="Proteomes" id="UP001177003"/>
    </source>
</evidence>